<name>A0A370I019_9NOCA</name>
<accession>A0A370I019</accession>
<evidence type="ECO:0000259" key="1">
    <source>
        <dbReference type="SMART" id="SM00471"/>
    </source>
</evidence>
<evidence type="ECO:0000313" key="2">
    <source>
        <dbReference type="EMBL" id="RDI64068.1"/>
    </source>
</evidence>
<comment type="caution">
    <text evidence="2">The sequence shown here is derived from an EMBL/GenBank/DDBJ whole genome shotgun (WGS) entry which is preliminary data.</text>
</comment>
<dbReference type="InterPro" id="IPR006674">
    <property type="entry name" value="HD_domain"/>
</dbReference>
<dbReference type="Proteomes" id="UP000254869">
    <property type="component" value="Unassembled WGS sequence"/>
</dbReference>
<dbReference type="STRING" id="1210086.GCA_001613105_03472"/>
<keyword evidence="3" id="KW-1185">Reference proteome</keyword>
<reference evidence="2 3" key="1">
    <citation type="submission" date="2018-07" db="EMBL/GenBank/DDBJ databases">
        <title>Genomic Encyclopedia of Type Strains, Phase IV (KMG-IV): sequencing the most valuable type-strain genomes for metagenomic binning, comparative biology and taxonomic classification.</title>
        <authorList>
            <person name="Goeker M."/>
        </authorList>
    </citation>
    <scope>NUCLEOTIDE SEQUENCE [LARGE SCALE GENOMIC DNA]</scope>
    <source>
        <strain evidence="2 3">DSM 44290</strain>
    </source>
</reference>
<feature type="domain" description="HD/PDEase" evidence="1">
    <location>
        <begin position="19"/>
        <end position="141"/>
    </location>
</feature>
<dbReference type="SMART" id="SM00471">
    <property type="entry name" value="HDc"/>
    <property type="match status" value="1"/>
</dbReference>
<dbReference type="Gene3D" id="1.10.3210.50">
    <property type="match status" value="1"/>
</dbReference>
<organism evidence="2 3">
    <name type="scientific">Nocardia pseudobrasiliensis</name>
    <dbReference type="NCBI Taxonomy" id="45979"/>
    <lineage>
        <taxon>Bacteria</taxon>
        <taxon>Bacillati</taxon>
        <taxon>Actinomycetota</taxon>
        <taxon>Actinomycetes</taxon>
        <taxon>Mycobacteriales</taxon>
        <taxon>Nocardiaceae</taxon>
        <taxon>Nocardia</taxon>
    </lineage>
</organism>
<protein>
    <recommendedName>
        <fullName evidence="1">HD/PDEase domain-containing protein</fullName>
    </recommendedName>
</protein>
<dbReference type="InterPro" id="IPR003607">
    <property type="entry name" value="HD/PDEase_dom"/>
</dbReference>
<dbReference type="EMBL" id="QQBC01000009">
    <property type="protein sequence ID" value="RDI64068.1"/>
    <property type="molecule type" value="Genomic_DNA"/>
</dbReference>
<dbReference type="SUPFAM" id="SSF109604">
    <property type="entry name" value="HD-domain/PDEase-like"/>
    <property type="match status" value="1"/>
</dbReference>
<dbReference type="AlphaFoldDB" id="A0A370I019"/>
<sequence>MSPTLDVRELVLELFAGADSAHDLSHLDRVAGLTTALAAAEGGDLEIALLSVYLHDFHRVIERRERREHVSIEEAWGLTVRFLSELAVPAENWHRVREIIEQTSAYSFGQGLLPEWSIEAAIVHDADNLDAIGAIGIARAFAYGGALGEPLWRPETLPAEHYSPGKTSSVIAHFYEKLLRLEADMLTATGKTLAQQRTRVMRTFLADFLGEWEQAIPRTRLTEWRDRLV</sequence>
<dbReference type="PANTHER" id="PTHR33594:SF1">
    <property type="entry name" value="HD_PDEASE DOMAIN-CONTAINING PROTEIN"/>
    <property type="match status" value="1"/>
</dbReference>
<dbReference type="PANTHER" id="PTHR33594">
    <property type="entry name" value="SUPERFAMILY HYDROLASE, PUTATIVE (AFU_ORTHOLOGUE AFUA_1G03035)-RELATED"/>
    <property type="match status" value="1"/>
</dbReference>
<evidence type="ECO:0000313" key="3">
    <source>
        <dbReference type="Proteomes" id="UP000254869"/>
    </source>
</evidence>
<proteinExistence type="predicted"/>
<dbReference type="RefSeq" id="WP_067998832.1">
    <property type="nucleotide sequence ID" value="NZ_QQBC01000009.1"/>
</dbReference>
<dbReference type="Pfam" id="PF01966">
    <property type="entry name" value="HD"/>
    <property type="match status" value="1"/>
</dbReference>
<gene>
    <name evidence="2" type="ORF">DFR76_109409</name>
</gene>